<dbReference type="SUPFAM" id="SSF82185">
    <property type="entry name" value="Histone H3 K4-specific methyltransferase SET7/9 N-terminal domain"/>
    <property type="match status" value="1"/>
</dbReference>
<evidence type="ECO:0000313" key="2">
    <source>
        <dbReference type="Proteomes" id="UP000199029"/>
    </source>
</evidence>
<dbReference type="AlphaFoldDB" id="A0A1I6BQU3"/>
<reference evidence="2" key="1">
    <citation type="submission" date="2016-10" db="EMBL/GenBank/DDBJ databases">
        <authorList>
            <person name="Varghese N."/>
            <person name="Submissions S."/>
        </authorList>
    </citation>
    <scope>NUCLEOTIDE SEQUENCE [LARGE SCALE GENOMIC DNA]</scope>
    <source>
        <strain evidence="2">OR362-8,ATCC BAA-1266,JCM 13504</strain>
    </source>
</reference>
<gene>
    <name evidence="1" type="ORF">SAMN04515668_4943</name>
</gene>
<name>A0A1I6BQU3_HYMAR</name>
<dbReference type="Pfam" id="PF07661">
    <property type="entry name" value="MORN_2"/>
    <property type="match status" value="3"/>
</dbReference>
<dbReference type="EMBL" id="FOXS01000011">
    <property type="protein sequence ID" value="SFQ83302.1"/>
    <property type="molecule type" value="Genomic_DNA"/>
</dbReference>
<dbReference type="Gene3D" id="3.90.930.1">
    <property type="match status" value="1"/>
</dbReference>
<accession>A0A1I6BQU3</accession>
<dbReference type="OrthoDB" id="7342920at2"/>
<dbReference type="Proteomes" id="UP000199029">
    <property type="component" value="Unassembled WGS sequence"/>
</dbReference>
<protein>
    <submittedName>
        <fullName evidence="1">MORN repeat variant</fullName>
    </submittedName>
</protein>
<dbReference type="STRING" id="1227077.SAMN04515668_4943"/>
<proteinExistence type="predicted"/>
<organism evidence="1 2">
    <name type="scientific">Hymenobacter arizonensis</name>
    <name type="common">Siccationidurans arizonensis</name>
    <dbReference type="NCBI Taxonomy" id="1227077"/>
    <lineage>
        <taxon>Bacteria</taxon>
        <taxon>Pseudomonadati</taxon>
        <taxon>Bacteroidota</taxon>
        <taxon>Cytophagia</taxon>
        <taxon>Cytophagales</taxon>
        <taxon>Hymenobacteraceae</taxon>
        <taxon>Hymenobacter</taxon>
    </lineage>
</organism>
<keyword evidence="2" id="KW-1185">Reference proteome</keyword>
<sequence>MGTTPPQKQKNRGVRRTLSILGRLFALLLPACGPREEVGYYPGGEVRYRAPLDAQGLYDGEVKTFHSNGAVKGVTPYRKSHVTGVAQRYYPSGQLESEEHFRNDKTFGLLRHYYPTGQLKYEAKLYGSVYADTAFLYHPNGELRQMIVYDGQGRKIDYGVWSPSGLRDRGYTRPLVLSDRDTIPEGQDYAFEVVLGNRRSDVVSVKILRPVAGIDSTKGMYARTRFLLRRPAPGPHVVTGVVRNKWARKGSDTVWTDRYDFRQTFWVHPASDAE</sequence>
<evidence type="ECO:0000313" key="1">
    <source>
        <dbReference type="EMBL" id="SFQ83302.1"/>
    </source>
</evidence>
<dbReference type="InterPro" id="IPR011652">
    <property type="entry name" value="MORN_2"/>
</dbReference>